<evidence type="ECO:0000313" key="4">
    <source>
        <dbReference type="Proteomes" id="UP000664859"/>
    </source>
</evidence>
<comment type="similarity">
    <text evidence="1">Belongs to the PC-esterase family. TBL subfamily.</text>
</comment>
<dbReference type="EMBL" id="JAFCMP010000001">
    <property type="protein sequence ID" value="KAG5193151.1"/>
    <property type="molecule type" value="Genomic_DNA"/>
</dbReference>
<dbReference type="InterPro" id="IPR029962">
    <property type="entry name" value="TBL"/>
</dbReference>
<keyword evidence="4" id="KW-1185">Reference proteome</keyword>
<proteinExistence type="inferred from homology"/>
<comment type="caution">
    <text evidence="3">The sequence shown here is derived from an EMBL/GenBank/DDBJ whole genome shotgun (WGS) entry which is preliminary data.</text>
</comment>
<accession>A0A836CRQ4</accession>
<gene>
    <name evidence="3" type="ORF">JKP88DRAFT_256370</name>
</gene>
<dbReference type="AlphaFoldDB" id="A0A836CRQ4"/>
<dbReference type="PANTHER" id="PTHR32285:SF48">
    <property type="entry name" value="PROTEIN TRICHOME BIREFRINGENCE-LIKE 19"/>
    <property type="match status" value="1"/>
</dbReference>
<evidence type="ECO:0000313" key="3">
    <source>
        <dbReference type="EMBL" id="KAG5193151.1"/>
    </source>
</evidence>
<reference evidence="3" key="1">
    <citation type="submission" date="2021-02" db="EMBL/GenBank/DDBJ databases">
        <title>First Annotated Genome of the Yellow-green Alga Tribonema minus.</title>
        <authorList>
            <person name="Mahan K.M."/>
        </authorList>
    </citation>
    <scope>NUCLEOTIDE SEQUENCE</scope>
    <source>
        <strain evidence="3">UTEX B ZZ1240</strain>
    </source>
</reference>
<organism evidence="3 4">
    <name type="scientific">Tribonema minus</name>
    <dbReference type="NCBI Taxonomy" id="303371"/>
    <lineage>
        <taxon>Eukaryota</taxon>
        <taxon>Sar</taxon>
        <taxon>Stramenopiles</taxon>
        <taxon>Ochrophyta</taxon>
        <taxon>PX clade</taxon>
        <taxon>Xanthophyceae</taxon>
        <taxon>Tribonematales</taxon>
        <taxon>Tribonemataceae</taxon>
        <taxon>Tribonema</taxon>
    </lineage>
</organism>
<dbReference type="OrthoDB" id="1103175at2759"/>
<dbReference type="GO" id="GO:0016413">
    <property type="term" value="F:O-acetyltransferase activity"/>
    <property type="evidence" value="ECO:0007669"/>
    <property type="project" value="InterPro"/>
</dbReference>
<dbReference type="Proteomes" id="UP000664859">
    <property type="component" value="Unassembled WGS sequence"/>
</dbReference>
<name>A0A836CRQ4_9STRA</name>
<dbReference type="PANTHER" id="PTHR32285">
    <property type="entry name" value="PROTEIN TRICHOME BIREFRINGENCE-LIKE 9-RELATED"/>
    <property type="match status" value="1"/>
</dbReference>
<feature type="domain" description="Trichome birefringence-like C-terminal" evidence="2">
    <location>
        <begin position="292"/>
        <end position="315"/>
    </location>
</feature>
<protein>
    <recommendedName>
        <fullName evidence="2">Trichome birefringence-like C-terminal domain-containing protein</fullName>
    </recommendedName>
</protein>
<dbReference type="Pfam" id="PF13839">
    <property type="entry name" value="PC-Esterase"/>
    <property type="match status" value="2"/>
</dbReference>
<evidence type="ECO:0000256" key="1">
    <source>
        <dbReference type="ARBA" id="ARBA00007727"/>
    </source>
</evidence>
<feature type="domain" description="Trichome birefringence-like C-terminal" evidence="2">
    <location>
        <begin position="62"/>
        <end position="100"/>
    </location>
</feature>
<evidence type="ECO:0000259" key="2">
    <source>
        <dbReference type="Pfam" id="PF13839"/>
    </source>
</evidence>
<dbReference type="InterPro" id="IPR026057">
    <property type="entry name" value="TBL_C"/>
</dbReference>
<sequence length="332" mass="36009">MPDLSDPRIAAVDVAQAPYWNLTCPWEWSKYSCAHQEQAERARAALLYSRDILEGGGCTLDPFDGEAFIRLLGTRKLVFAGDSLSRQNFISTACLLHASPRVAVVEDRIKWYTDWPCHGTRNCIRGGAHSGFIGGCVRFALDGESDAGELTVCFNPAERGVPVDAIAARHALVPRRDVLVANLGTHMRKNEQAPHVRQVLDKWTAPADAARLPLLIYRETAPQHFRGTSPAGEYDAVAAIGAACQATIDLDAYSLSTPERRGLAGRVPFVAANPWSAEAGALHVAAGVLGVAKNTQDCTHWCLPGVPDVWSAQLFNYLRAHLAALEAQEFAS</sequence>